<dbReference type="Gene3D" id="3.40.50.170">
    <property type="entry name" value="Formyl transferase, N-terminal domain"/>
    <property type="match status" value="1"/>
</dbReference>
<evidence type="ECO:0000256" key="5">
    <source>
        <dbReference type="ARBA" id="ARBA00038440"/>
    </source>
</evidence>
<dbReference type="AlphaFoldDB" id="A0A6J6PN53"/>
<organism evidence="10">
    <name type="scientific">freshwater metagenome</name>
    <dbReference type="NCBI Taxonomy" id="449393"/>
    <lineage>
        <taxon>unclassified sequences</taxon>
        <taxon>metagenomes</taxon>
        <taxon>ecological metagenomes</taxon>
    </lineage>
</organism>
<comment type="pathway">
    <text evidence="1">Purine metabolism; IMP biosynthesis via de novo pathway; N(2)-formyl-N(1)-(5-phospho-D-ribosyl)glycinamide from N(1)-(5-phospho-D-ribosyl)glycinamide (10-formyl THF route): step 1/1.</text>
</comment>
<evidence type="ECO:0000256" key="7">
    <source>
        <dbReference type="ARBA" id="ARBA00041682"/>
    </source>
</evidence>
<dbReference type="SUPFAM" id="SSF53328">
    <property type="entry name" value="Formyltransferase"/>
    <property type="match status" value="1"/>
</dbReference>
<dbReference type="GO" id="GO:0006189">
    <property type="term" value="P:'de novo' IMP biosynthetic process"/>
    <property type="evidence" value="ECO:0007669"/>
    <property type="project" value="UniProtKB-UniPathway"/>
</dbReference>
<dbReference type="GO" id="GO:0004644">
    <property type="term" value="F:phosphoribosylglycinamide formyltransferase activity"/>
    <property type="evidence" value="ECO:0007669"/>
    <property type="project" value="UniProtKB-EC"/>
</dbReference>
<dbReference type="NCBIfam" id="TIGR00639">
    <property type="entry name" value="PurN"/>
    <property type="match status" value="1"/>
</dbReference>
<dbReference type="InterPro" id="IPR001555">
    <property type="entry name" value="GART_AS"/>
</dbReference>
<dbReference type="GO" id="GO:0005829">
    <property type="term" value="C:cytosol"/>
    <property type="evidence" value="ECO:0007669"/>
    <property type="project" value="TreeGrafter"/>
</dbReference>
<dbReference type="UniPathway" id="UPA00074">
    <property type="reaction ID" value="UER00126"/>
</dbReference>
<dbReference type="PROSITE" id="PS00373">
    <property type="entry name" value="GART"/>
    <property type="match status" value="1"/>
</dbReference>
<dbReference type="InterPro" id="IPR036477">
    <property type="entry name" value="Formyl_transf_N_sf"/>
</dbReference>
<name>A0A6J6PN53_9ZZZZ</name>
<evidence type="ECO:0000256" key="3">
    <source>
        <dbReference type="ARBA" id="ARBA00022679"/>
    </source>
</evidence>
<feature type="domain" description="Formyl transferase N-terminal" evidence="9">
    <location>
        <begin position="1"/>
        <end position="176"/>
    </location>
</feature>
<accession>A0A6J6PN53</accession>
<reference evidence="10" key="1">
    <citation type="submission" date="2020-05" db="EMBL/GenBank/DDBJ databases">
        <authorList>
            <person name="Chiriac C."/>
            <person name="Salcher M."/>
            <person name="Ghai R."/>
            <person name="Kavagutti S V."/>
        </authorList>
    </citation>
    <scope>NUCLEOTIDE SEQUENCE</scope>
</reference>
<evidence type="ECO:0000256" key="8">
    <source>
        <dbReference type="ARBA" id="ARBA00047664"/>
    </source>
</evidence>
<comment type="catalytic activity">
    <reaction evidence="8">
        <text>N(1)-(5-phospho-beta-D-ribosyl)glycinamide + (6R)-10-formyltetrahydrofolate = N(2)-formyl-N(1)-(5-phospho-beta-D-ribosyl)glycinamide + (6S)-5,6,7,8-tetrahydrofolate + H(+)</text>
        <dbReference type="Rhea" id="RHEA:15053"/>
        <dbReference type="ChEBI" id="CHEBI:15378"/>
        <dbReference type="ChEBI" id="CHEBI:57453"/>
        <dbReference type="ChEBI" id="CHEBI:143788"/>
        <dbReference type="ChEBI" id="CHEBI:147286"/>
        <dbReference type="ChEBI" id="CHEBI:195366"/>
        <dbReference type="EC" id="2.1.2.2"/>
    </reaction>
</comment>
<evidence type="ECO:0000259" key="9">
    <source>
        <dbReference type="Pfam" id="PF00551"/>
    </source>
</evidence>
<dbReference type="Pfam" id="PF00551">
    <property type="entry name" value="Formyl_trans_N"/>
    <property type="match status" value="1"/>
</dbReference>
<gene>
    <name evidence="10" type="ORF">UFOPK2598_00556</name>
</gene>
<dbReference type="EMBL" id="CAEZXV010000041">
    <property type="protein sequence ID" value="CAB4700217.1"/>
    <property type="molecule type" value="Genomic_DNA"/>
</dbReference>
<evidence type="ECO:0000256" key="6">
    <source>
        <dbReference type="ARBA" id="ARBA00041324"/>
    </source>
</evidence>
<dbReference type="EC" id="2.1.2.2" evidence="2"/>
<dbReference type="PANTHER" id="PTHR43369:SF2">
    <property type="entry name" value="PHOSPHORIBOSYLGLYCINAMIDE FORMYLTRANSFERASE"/>
    <property type="match status" value="1"/>
</dbReference>
<dbReference type="CDD" id="cd08645">
    <property type="entry name" value="FMT_core_GART"/>
    <property type="match status" value="1"/>
</dbReference>
<evidence type="ECO:0000313" key="10">
    <source>
        <dbReference type="EMBL" id="CAB4700217.1"/>
    </source>
</evidence>
<sequence>MRIVLLASGTGSLAQSIIDASINGKLKIEIVSLISDKQSGALDLAKASGISAKYLPMKADRSAWDRELFDLVKSLNPDLVVSVGFMRILSPEFVTKFATINTHPALLPNFPGAHGVRDALAAGATKTGSTVHWVDAGVDTGDVIAQKEVAILQGDNETTLHERIKIVERELIVETIQSLVINGIPGRN</sequence>
<dbReference type="HAMAP" id="MF_01930">
    <property type="entry name" value="PurN"/>
    <property type="match status" value="1"/>
</dbReference>
<evidence type="ECO:0000256" key="2">
    <source>
        <dbReference type="ARBA" id="ARBA00012254"/>
    </source>
</evidence>
<keyword evidence="4" id="KW-0658">Purine biosynthesis</keyword>
<protein>
    <recommendedName>
        <fullName evidence="2">phosphoribosylglycinamide formyltransferase 1</fullName>
        <ecNumber evidence="2">2.1.2.2</ecNumber>
    </recommendedName>
    <alternativeName>
        <fullName evidence="7">5'-phosphoribosylglycinamide transformylase</fullName>
    </alternativeName>
    <alternativeName>
        <fullName evidence="6">GAR transformylase</fullName>
    </alternativeName>
</protein>
<dbReference type="InterPro" id="IPR002376">
    <property type="entry name" value="Formyl_transf_N"/>
</dbReference>
<evidence type="ECO:0000256" key="4">
    <source>
        <dbReference type="ARBA" id="ARBA00022755"/>
    </source>
</evidence>
<proteinExistence type="inferred from homology"/>
<dbReference type="InterPro" id="IPR004607">
    <property type="entry name" value="GART"/>
</dbReference>
<evidence type="ECO:0000256" key="1">
    <source>
        <dbReference type="ARBA" id="ARBA00005054"/>
    </source>
</evidence>
<keyword evidence="3" id="KW-0808">Transferase</keyword>
<comment type="similarity">
    <text evidence="5">Belongs to the GART family.</text>
</comment>
<dbReference type="PANTHER" id="PTHR43369">
    <property type="entry name" value="PHOSPHORIBOSYLGLYCINAMIDE FORMYLTRANSFERASE"/>
    <property type="match status" value="1"/>
</dbReference>